<evidence type="ECO:0000256" key="6">
    <source>
        <dbReference type="ARBA" id="ARBA00023012"/>
    </source>
</evidence>
<evidence type="ECO:0000256" key="2">
    <source>
        <dbReference type="ARBA" id="ARBA00012438"/>
    </source>
</evidence>
<sequence>MNWLRSVVRRVSQRVRARSVPSVPFLTPSTDSENRTLLPRQIRRSYAGKLASLFLVVIVLFAGVAAFEYRTVAAEVQSTAHGDVQQTARLQANQLGEWMQQRRETTRMLSSYEMYDTPSYILNENLKSERAKLPLGYTAIHYADARSGEVIASSNDSMVGERPWRDTTFVSDAGSRFADDVVRSDPYTSPSGERVVAFASSVSSKSNGVLVVTADVSVLESRLETNMNGSFVTVVSEKGTPMFTSGESDAGGLDAESPILAGAVSGKSGVVEREADGAMDVRHLLAYAPSGDGSVVLVYVPTSTAYALQDTVGTHVLLIVALAVVSLAGVGYLLRRITVRPLDELATAVARLRSGELETELEVGREDEFGEVFAGVAQMRDDLRDQRDDADSYREVMERTAAGESFDGSGLDSDTALNPDDGPDSDPVPTPSADGGRVSSDVGPTDK</sequence>
<evidence type="ECO:0000313" key="12">
    <source>
        <dbReference type="Proteomes" id="UP000011513"/>
    </source>
</evidence>
<keyword evidence="12" id="KW-1185">Reference proteome</keyword>
<accession>M0CWH6</accession>
<dbReference type="Pfam" id="PF00672">
    <property type="entry name" value="HAMP"/>
    <property type="match status" value="1"/>
</dbReference>
<keyword evidence="9" id="KW-0812">Transmembrane</keyword>
<dbReference type="GO" id="GO:0000160">
    <property type="term" value="P:phosphorelay signal transduction system"/>
    <property type="evidence" value="ECO:0007669"/>
    <property type="project" value="UniProtKB-KW"/>
</dbReference>
<dbReference type="PANTHER" id="PTHR45436:SF5">
    <property type="entry name" value="SENSOR HISTIDINE KINASE TRCS"/>
    <property type="match status" value="1"/>
</dbReference>
<dbReference type="Gene3D" id="6.10.340.10">
    <property type="match status" value="1"/>
</dbReference>
<keyword evidence="3" id="KW-0597">Phosphoprotein</keyword>
<keyword evidence="4" id="KW-0808">Transferase</keyword>
<keyword evidence="7" id="KW-0807">Transducer</keyword>
<dbReference type="SMART" id="SM00304">
    <property type="entry name" value="HAMP"/>
    <property type="match status" value="1"/>
</dbReference>
<dbReference type="AlphaFoldDB" id="M0CWH6"/>
<dbReference type="SUPFAM" id="SSF158472">
    <property type="entry name" value="HAMP domain-like"/>
    <property type="match status" value="1"/>
</dbReference>
<gene>
    <name evidence="11" type="ORF">C474_21171</name>
</gene>
<dbReference type="PROSITE" id="PS50885">
    <property type="entry name" value="HAMP"/>
    <property type="match status" value="1"/>
</dbReference>
<dbReference type="EMBL" id="AOIV01000045">
    <property type="protein sequence ID" value="ELZ26249.1"/>
    <property type="molecule type" value="Genomic_DNA"/>
</dbReference>
<dbReference type="InterPro" id="IPR050428">
    <property type="entry name" value="TCS_sensor_his_kinase"/>
</dbReference>
<evidence type="ECO:0000256" key="5">
    <source>
        <dbReference type="ARBA" id="ARBA00022777"/>
    </source>
</evidence>
<dbReference type="EC" id="2.7.13.3" evidence="2"/>
<evidence type="ECO:0000256" key="7">
    <source>
        <dbReference type="ARBA" id="ARBA00023224"/>
    </source>
</evidence>
<keyword evidence="9" id="KW-0472">Membrane</keyword>
<keyword evidence="5" id="KW-0418">Kinase</keyword>
<dbReference type="eggNOG" id="arCOG02342">
    <property type="taxonomic scope" value="Archaea"/>
</dbReference>
<keyword evidence="9" id="KW-1133">Transmembrane helix</keyword>
<evidence type="ECO:0000256" key="1">
    <source>
        <dbReference type="ARBA" id="ARBA00000085"/>
    </source>
</evidence>
<dbReference type="OrthoDB" id="8523at2157"/>
<name>M0CWH6_HALPD</name>
<evidence type="ECO:0000313" key="11">
    <source>
        <dbReference type="EMBL" id="ELZ26249.1"/>
    </source>
</evidence>
<feature type="domain" description="HAMP" evidence="10">
    <location>
        <begin position="336"/>
        <end position="388"/>
    </location>
</feature>
<comment type="caution">
    <text evidence="11">The sequence shown here is derived from an EMBL/GenBank/DDBJ whole genome shotgun (WGS) entry which is preliminary data.</text>
</comment>
<dbReference type="InterPro" id="IPR003660">
    <property type="entry name" value="HAMP_dom"/>
</dbReference>
<evidence type="ECO:0000259" key="10">
    <source>
        <dbReference type="PROSITE" id="PS50885"/>
    </source>
</evidence>
<feature type="transmembrane region" description="Helical" evidence="9">
    <location>
        <begin position="50"/>
        <end position="69"/>
    </location>
</feature>
<evidence type="ECO:0000256" key="3">
    <source>
        <dbReference type="ARBA" id="ARBA00022553"/>
    </source>
</evidence>
<comment type="catalytic activity">
    <reaction evidence="1">
        <text>ATP + protein L-histidine = ADP + protein N-phospho-L-histidine.</text>
        <dbReference type="EC" id="2.7.13.3"/>
    </reaction>
</comment>
<protein>
    <recommendedName>
        <fullName evidence="2">histidine kinase</fullName>
        <ecNumber evidence="2">2.7.13.3</ecNumber>
    </recommendedName>
</protein>
<dbReference type="CDD" id="cd06225">
    <property type="entry name" value="HAMP"/>
    <property type="match status" value="1"/>
</dbReference>
<dbReference type="PANTHER" id="PTHR45436">
    <property type="entry name" value="SENSOR HISTIDINE KINASE YKOH"/>
    <property type="match status" value="1"/>
</dbReference>
<reference evidence="11 12" key="1">
    <citation type="journal article" date="2014" name="PLoS Genet.">
        <title>Phylogenetically driven sequencing of extremely halophilic archaea reveals strategies for static and dynamic osmo-response.</title>
        <authorList>
            <person name="Becker E.A."/>
            <person name="Seitzer P.M."/>
            <person name="Tritt A."/>
            <person name="Larsen D."/>
            <person name="Krusor M."/>
            <person name="Yao A.I."/>
            <person name="Wu D."/>
            <person name="Madern D."/>
            <person name="Eisen J.A."/>
            <person name="Darling A.E."/>
            <person name="Facciotti M.T."/>
        </authorList>
    </citation>
    <scope>NUCLEOTIDE SEQUENCE [LARGE SCALE GENOMIC DNA]</scope>
    <source>
        <strain evidence="11 12">JCM 14848</strain>
    </source>
</reference>
<feature type="transmembrane region" description="Helical" evidence="9">
    <location>
        <begin position="312"/>
        <end position="334"/>
    </location>
</feature>
<dbReference type="RefSeq" id="WP_008390309.1">
    <property type="nucleotide sequence ID" value="NZ_AOIV01000045.1"/>
</dbReference>
<organism evidence="11 12">
    <name type="scientific">Halogeometricum pallidum JCM 14848</name>
    <dbReference type="NCBI Taxonomy" id="1227487"/>
    <lineage>
        <taxon>Archaea</taxon>
        <taxon>Methanobacteriati</taxon>
        <taxon>Methanobacteriota</taxon>
        <taxon>Stenosarchaea group</taxon>
        <taxon>Halobacteria</taxon>
        <taxon>Halobacteriales</taxon>
        <taxon>Haloferacaceae</taxon>
        <taxon>Halogeometricum</taxon>
    </lineage>
</organism>
<dbReference type="GO" id="GO:0005886">
    <property type="term" value="C:plasma membrane"/>
    <property type="evidence" value="ECO:0007669"/>
    <property type="project" value="TreeGrafter"/>
</dbReference>
<dbReference type="Proteomes" id="UP000011513">
    <property type="component" value="Unassembled WGS sequence"/>
</dbReference>
<dbReference type="InParanoid" id="M0CWH6"/>
<keyword evidence="6" id="KW-0902">Two-component regulatory system</keyword>
<feature type="region of interest" description="Disordered" evidence="8">
    <location>
        <begin position="399"/>
        <end position="447"/>
    </location>
</feature>
<evidence type="ECO:0000256" key="9">
    <source>
        <dbReference type="SAM" id="Phobius"/>
    </source>
</evidence>
<proteinExistence type="predicted"/>
<dbReference type="GO" id="GO:0004673">
    <property type="term" value="F:protein histidine kinase activity"/>
    <property type="evidence" value="ECO:0007669"/>
    <property type="project" value="UniProtKB-EC"/>
</dbReference>
<evidence type="ECO:0000256" key="8">
    <source>
        <dbReference type="SAM" id="MobiDB-lite"/>
    </source>
</evidence>
<evidence type="ECO:0000256" key="4">
    <source>
        <dbReference type="ARBA" id="ARBA00022679"/>
    </source>
</evidence>